<dbReference type="InterPro" id="IPR025870">
    <property type="entry name" value="Glyoxalase-like_dom"/>
</dbReference>
<dbReference type="PANTHER" id="PTHR40265">
    <property type="entry name" value="BLL2707 PROTEIN"/>
    <property type="match status" value="1"/>
</dbReference>
<dbReference type="InterPro" id="IPR029068">
    <property type="entry name" value="Glyas_Bleomycin-R_OHBP_Dase"/>
</dbReference>
<dbReference type="InterPro" id="IPR037523">
    <property type="entry name" value="VOC_core"/>
</dbReference>
<evidence type="ECO:0000259" key="1">
    <source>
        <dbReference type="PROSITE" id="PS51819"/>
    </source>
</evidence>
<comment type="caution">
    <text evidence="2">The sequence shown here is derived from an EMBL/GenBank/DDBJ whole genome shotgun (WGS) entry which is preliminary data.</text>
</comment>
<reference evidence="2 3" key="1">
    <citation type="journal article" date="2021" name="Int. J. Syst. Evol. Microbiol.">
        <title>Reticulibacter mediterranei gen. nov., sp. nov., within the new family Reticulibacteraceae fam. nov., and Ktedonospora formicarum gen. nov., sp. nov., Ktedonobacter robiniae sp. nov., Dictyobacter formicarum sp. nov. and Dictyobacter arantiisoli sp. nov., belonging to the class Ktedonobacteria.</title>
        <authorList>
            <person name="Yabe S."/>
            <person name="Zheng Y."/>
            <person name="Wang C.M."/>
            <person name="Sakai Y."/>
            <person name="Abe K."/>
            <person name="Yokota A."/>
            <person name="Donadio S."/>
            <person name="Cavaletti L."/>
            <person name="Monciardini P."/>
        </authorList>
    </citation>
    <scope>NUCLEOTIDE SEQUENCE [LARGE SCALE GENOMIC DNA]</scope>
    <source>
        <strain evidence="2 3">SOSP1-30</strain>
    </source>
</reference>
<dbReference type="SUPFAM" id="SSF54593">
    <property type="entry name" value="Glyoxalase/Bleomycin resistance protein/Dihydroxybiphenyl dioxygenase"/>
    <property type="match status" value="2"/>
</dbReference>
<dbReference type="PROSITE" id="PS51819">
    <property type="entry name" value="VOC"/>
    <property type="match status" value="1"/>
</dbReference>
<feature type="domain" description="VOC" evidence="1">
    <location>
        <begin position="4"/>
        <end position="141"/>
    </location>
</feature>
<dbReference type="Gene3D" id="3.10.180.10">
    <property type="entry name" value="2,3-Dihydroxybiphenyl 1,2-Dioxygenase, domain 1"/>
    <property type="match status" value="2"/>
</dbReference>
<sequence length="313" mass="34068">MLTGIDHIIIGVNDLEKATQTFEQNLGLLASGGGRHPFGGTANRIIVIGDTYLELISVEEVAEAQQSMLDRLAKGEGYLNFVLGSDDIEADSQAIRARGVSVNGPNAGALNSAEGRSRGWQRTDVERPDLAQHYPFLIQHDSTGEERRFRLAGWQHPPTHPLGALKVLSTTLVVENLEEATRRFQRIYGLEPSIQFGGEHEGWDALLVSFPLVRGNNASGQSFELAMPLPTNIDPANPQGHLPEVGSLAAYLQRYGESLCRITLAVADLPAAMHYLDAHGVIYTMQEQPHPLVWIHPTQTCGAAIVLTTQAEA</sequence>
<dbReference type="PANTHER" id="PTHR40265:SF1">
    <property type="entry name" value="GLYOXALASE-LIKE DOMAIN-CONTAINING PROTEIN"/>
    <property type="match status" value="1"/>
</dbReference>
<dbReference type="Proteomes" id="UP000654345">
    <property type="component" value="Unassembled WGS sequence"/>
</dbReference>
<dbReference type="Pfam" id="PF13468">
    <property type="entry name" value="Glyoxalase_3"/>
    <property type="match status" value="1"/>
</dbReference>
<evidence type="ECO:0000313" key="3">
    <source>
        <dbReference type="Proteomes" id="UP000654345"/>
    </source>
</evidence>
<protein>
    <recommendedName>
        <fullName evidence="1">VOC domain-containing protein</fullName>
    </recommendedName>
</protein>
<dbReference type="EMBL" id="BNJG01000001">
    <property type="protein sequence ID" value="GHO52448.1"/>
    <property type="molecule type" value="Genomic_DNA"/>
</dbReference>
<name>A0ABQ3UIC3_9CHLR</name>
<gene>
    <name evidence="2" type="ORF">KSB_09230</name>
</gene>
<organism evidence="2 3">
    <name type="scientific">Ktedonobacter robiniae</name>
    <dbReference type="NCBI Taxonomy" id="2778365"/>
    <lineage>
        <taxon>Bacteria</taxon>
        <taxon>Bacillati</taxon>
        <taxon>Chloroflexota</taxon>
        <taxon>Ktedonobacteria</taxon>
        <taxon>Ktedonobacterales</taxon>
        <taxon>Ktedonobacteraceae</taxon>
        <taxon>Ktedonobacter</taxon>
    </lineage>
</organism>
<accession>A0ABQ3UIC3</accession>
<dbReference type="RefSeq" id="WP_201369356.1">
    <property type="nucleotide sequence ID" value="NZ_BNJG01000001.1"/>
</dbReference>
<evidence type="ECO:0000313" key="2">
    <source>
        <dbReference type="EMBL" id="GHO52448.1"/>
    </source>
</evidence>
<keyword evidence="3" id="KW-1185">Reference proteome</keyword>
<proteinExistence type="predicted"/>